<evidence type="ECO:0000256" key="7">
    <source>
        <dbReference type="ARBA" id="ARBA00022605"/>
    </source>
</evidence>
<dbReference type="InterPro" id="IPR015422">
    <property type="entry name" value="PyrdxlP-dep_Trfase_small"/>
</dbReference>
<evidence type="ECO:0000256" key="10">
    <source>
        <dbReference type="RuleBase" id="RU003560"/>
    </source>
</evidence>
<evidence type="ECO:0000256" key="1">
    <source>
        <dbReference type="ARBA" id="ARBA00001933"/>
    </source>
</evidence>
<dbReference type="InterPro" id="IPR015421">
    <property type="entry name" value="PyrdxlP-dep_Trfase_major"/>
</dbReference>
<dbReference type="AlphaFoldDB" id="A0A397DFT5"/>
<dbReference type="GO" id="GO:0005739">
    <property type="term" value="C:mitochondrion"/>
    <property type="evidence" value="ECO:0007669"/>
    <property type="project" value="UniProtKB-SubCell"/>
</dbReference>
<dbReference type="VEuPathDB" id="FungiDB:H257_15347"/>
<dbReference type="SUPFAM" id="SSF53383">
    <property type="entry name" value="PLP-dependent transferases"/>
    <property type="match status" value="1"/>
</dbReference>
<dbReference type="NCBIfam" id="TIGR00707">
    <property type="entry name" value="argD"/>
    <property type="match status" value="1"/>
</dbReference>
<evidence type="ECO:0000256" key="9">
    <source>
        <dbReference type="ARBA" id="ARBA00022898"/>
    </source>
</evidence>
<dbReference type="GO" id="GO:0006526">
    <property type="term" value="P:L-arginine biosynthetic process"/>
    <property type="evidence" value="ECO:0007669"/>
    <property type="project" value="UniProtKB-UniPathway"/>
</dbReference>
<dbReference type="GO" id="GO:0030170">
    <property type="term" value="F:pyridoxal phosphate binding"/>
    <property type="evidence" value="ECO:0007669"/>
    <property type="project" value="InterPro"/>
</dbReference>
<dbReference type="Proteomes" id="UP000265716">
    <property type="component" value="Unassembled WGS sequence"/>
</dbReference>
<dbReference type="Gene3D" id="3.40.640.10">
    <property type="entry name" value="Type I PLP-dependent aspartate aminotransferase-like (Major domain)"/>
    <property type="match status" value="1"/>
</dbReference>
<dbReference type="UniPathway" id="UPA00068">
    <property type="reaction ID" value="UER00109"/>
</dbReference>
<dbReference type="PANTHER" id="PTHR11986:SF79">
    <property type="entry name" value="ACETYLORNITHINE AMINOTRANSFERASE, MITOCHONDRIAL"/>
    <property type="match status" value="1"/>
</dbReference>
<comment type="subcellular location">
    <subcellularLocation>
        <location evidence="2">Mitochondrion</location>
    </subcellularLocation>
</comment>
<sequence>MLTALCRRRVVARALSAAAAQPKRAFGSVAVDRDDQTISAEAAENKYIVKTYNSNGVRTKKGLVITHGKGPYLFDSHGNKYLDFYSGIAVTALGHADPEVARAVADQAAKLCHVSNLFHSEPPLRLAQTLVENSGFDKVFFANSGTEANEGAYKFARLYGNKVSHGTELEGQKNHVIAFKGGFHGRSSGALSLTYKPAIREPFLPLVPGVSFAEYNNLDDVRRLISTRTCAIIVEPIQGEGGVLPATPGFLQGLRALADEFDALLICDEVQTGLGRTGKLFGHEVYGVQPDIMTLAKPLANGLPIGAVLTSNKVAEAVPAGAHGTTFGGNPVVCEAANVVVNRLLQPGFLLVGIHMHMLIMGRLLAQGLKSVQAKYPDKIAEIRLPIGEAGLYAGVELVGPAAPIIGDLVDHGVLAITAGEKVIRLCPPLVVTQDEVQTFLTAFESAVAKYTVA</sequence>
<dbReference type="GO" id="GO:0042802">
    <property type="term" value="F:identical protein binding"/>
    <property type="evidence" value="ECO:0007669"/>
    <property type="project" value="TreeGrafter"/>
</dbReference>
<dbReference type="PANTHER" id="PTHR11986">
    <property type="entry name" value="AMINOTRANSFERASE CLASS III"/>
    <property type="match status" value="1"/>
</dbReference>
<comment type="similarity">
    <text evidence="4 10">Belongs to the class-III pyridoxal-phosphate-dependent aminotransferase family.</text>
</comment>
<dbReference type="InterPro" id="IPR015424">
    <property type="entry name" value="PyrdxlP-dep_Trfase"/>
</dbReference>
<dbReference type="InterPro" id="IPR049704">
    <property type="entry name" value="Aminotrans_3_PPA_site"/>
</dbReference>
<comment type="caution">
    <text evidence="11">The sequence shown here is derived from an EMBL/GenBank/DDBJ whole genome shotgun (WGS) entry which is preliminary data.</text>
</comment>
<dbReference type="Pfam" id="PF00202">
    <property type="entry name" value="Aminotran_3"/>
    <property type="match status" value="1"/>
</dbReference>
<dbReference type="EMBL" id="QUTF01013694">
    <property type="protein sequence ID" value="RHZ16560.1"/>
    <property type="molecule type" value="Genomic_DNA"/>
</dbReference>
<evidence type="ECO:0000313" key="14">
    <source>
        <dbReference type="Proteomes" id="UP000286510"/>
    </source>
</evidence>
<comment type="pathway">
    <text evidence="3">Amino-acid biosynthesis; L-arginine biosynthesis; N(2)-acetyl-L-ornithine from L-glutamate: step 4/4.</text>
</comment>
<keyword evidence="7" id="KW-0028">Amino-acid biosynthesis</keyword>
<dbReference type="EMBL" id="QUTC01004450">
    <property type="protein sequence ID" value="RHY64526.1"/>
    <property type="molecule type" value="Genomic_DNA"/>
</dbReference>
<dbReference type="InterPro" id="IPR050103">
    <property type="entry name" value="Class-III_PLP-dep_AT"/>
</dbReference>
<evidence type="ECO:0000313" key="12">
    <source>
        <dbReference type="EMBL" id="RHZ16560.1"/>
    </source>
</evidence>
<dbReference type="FunFam" id="3.40.640.10:FF:000004">
    <property type="entry name" value="Acetylornithine aminotransferase"/>
    <property type="match status" value="1"/>
</dbReference>
<dbReference type="CDD" id="cd00610">
    <property type="entry name" value="OAT_like"/>
    <property type="match status" value="1"/>
</dbReference>
<dbReference type="Proteomes" id="UP000286510">
    <property type="component" value="Unassembled WGS sequence"/>
</dbReference>
<dbReference type="InterPro" id="IPR005814">
    <property type="entry name" value="Aminotrans_3"/>
</dbReference>
<dbReference type="Gene3D" id="3.90.1150.10">
    <property type="entry name" value="Aspartate Aminotransferase, domain 1"/>
    <property type="match status" value="1"/>
</dbReference>
<organism evidence="11 13">
    <name type="scientific">Aphanomyces astaci</name>
    <name type="common">Crayfish plague agent</name>
    <dbReference type="NCBI Taxonomy" id="112090"/>
    <lineage>
        <taxon>Eukaryota</taxon>
        <taxon>Sar</taxon>
        <taxon>Stramenopiles</taxon>
        <taxon>Oomycota</taxon>
        <taxon>Saprolegniomycetes</taxon>
        <taxon>Saprolegniales</taxon>
        <taxon>Verrucalvaceae</taxon>
        <taxon>Aphanomyces</taxon>
    </lineage>
</organism>
<gene>
    <name evidence="12" type="ORF">DYB26_000260</name>
    <name evidence="11" type="ORF">DYB38_000627</name>
</gene>
<dbReference type="GO" id="GO:0003992">
    <property type="term" value="F:N2-acetyl-L-ornithine:2-oxoglutarate 5-aminotransferase activity"/>
    <property type="evidence" value="ECO:0007669"/>
    <property type="project" value="UniProtKB-EC"/>
</dbReference>
<dbReference type="InterPro" id="IPR004636">
    <property type="entry name" value="AcOrn/SuccOrn_fam"/>
</dbReference>
<protein>
    <recommendedName>
        <fullName evidence="5">acetylornithine transaminase</fullName>
        <ecNumber evidence="5">2.6.1.11</ecNumber>
    </recommendedName>
</protein>
<dbReference type="PROSITE" id="PS00600">
    <property type="entry name" value="AA_TRANSFER_CLASS_3"/>
    <property type="match status" value="1"/>
</dbReference>
<keyword evidence="8" id="KW-0808">Transferase</keyword>
<evidence type="ECO:0000256" key="2">
    <source>
        <dbReference type="ARBA" id="ARBA00004173"/>
    </source>
</evidence>
<dbReference type="EC" id="2.6.1.11" evidence="5"/>
<name>A0A397DFT5_APHAT</name>
<evidence type="ECO:0000256" key="6">
    <source>
        <dbReference type="ARBA" id="ARBA00022576"/>
    </source>
</evidence>
<dbReference type="NCBIfam" id="NF002325">
    <property type="entry name" value="PRK01278.1"/>
    <property type="match status" value="1"/>
</dbReference>
<evidence type="ECO:0000313" key="13">
    <source>
        <dbReference type="Proteomes" id="UP000265716"/>
    </source>
</evidence>
<evidence type="ECO:0000256" key="5">
    <source>
        <dbReference type="ARBA" id="ARBA00012919"/>
    </source>
</evidence>
<evidence type="ECO:0000256" key="8">
    <source>
        <dbReference type="ARBA" id="ARBA00022679"/>
    </source>
</evidence>
<proteinExistence type="inferred from homology"/>
<accession>A0A397DFT5</accession>
<reference evidence="13 14" key="1">
    <citation type="submission" date="2018-08" db="EMBL/GenBank/DDBJ databases">
        <title>Aphanomyces genome sequencing and annotation.</title>
        <authorList>
            <person name="Minardi D."/>
            <person name="Oidtmann B."/>
            <person name="Van Der Giezen M."/>
            <person name="Studholme D.J."/>
        </authorList>
    </citation>
    <scope>NUCLEOTIDE SEQUENCE [LARGE SCALE GENOMIC DNA]</scope>
    <source>
        <strain evidence="12 14">FDL457</strain>
        <strain evidence="11 13">SA</strain>
    </source>
</reference>
<comment type="cofactor">
    <cofactor evidence="1">
        <name>pyridoxal 5'-phosphate</name>
        <dbReference type="ChEBI" id="CHEBI:597326"/>
    </cofactor>
</comment>
<evidence type="ECO:0000313" key="11">
    <source>
        <dbReference type="EMBL" id="RHY64526.1"/>
    </source>
</evidence>
<keyword evidence="9 10" id="KW-0663">Pyridoxal phosphate</keyword>
<evidence type="ECO:0000256" key="4">
    <source>
        <dbReference type="ARBA" id="ARBA00008954"/>
    </source>
</evidence>
<dbReference type="HAMAP" id="MF_01107">
    <property type="entry name" value="ArgD_aminotrans_3"/>
    <property type="match status" value="1"/>
</dbReference>
<dbReference type="PIRSF" id="PIRSF000521">
    <property type="entry name" value="Transaminase_4ab_Lys_Orn"/>
    <property type="match status" value="1"/>
</dbReference>
<evidence type="ECO:0000256" key="3">
    <source>
        <dbReference type="ARBA" id="ARBA00005024"/>
    </source>
</evidence>
<keyword evidence="6" id="KW-0032">Aminotransferase</keyword>